<dbReference type="HOGENOM" id="CLU_023171_0_0_5"/>
<dbReference type="GO" id="GO:0042884">
    <property type="term" value="P:microcin transport"/>
    <property type="evidence" value="ECO:0007669"/>
    <property type="project" value="TreeGrafter"/>
</dbReference>
<gene>
    <name evidence="5" type="ordered locus">AZC_0134</name>
</gene>
<dbReference type="AlphaFoldDB" id="A8IGU0"/>
<feature type="domain" description="Solute-binding protein family 5" evidence="4">
    <location>
        <begin position="134"/>
        <end position="540"/>
    </location>
</feature>
<dbReference type="Gene3D" id="3.10.105.10">
    <property type="entry name" value="Dipeptide-binding Protein, Domain 3"/>
    <property type="match status" value="1"/>
</dbReference>
<evidence type="ECO:0000259" key="4">
    <source>
        <dbReference type="Pfam" id="PF00496"/>
    </source>
</evidence>
<evidence type="ECO:0000313" key="6">
    <source>
        <dbReference type="Proteomes" id="UP000000270"/>
    </source>
</evidence>
<evidence type="ECO:0000313" key="5">
    <source>
        <dbReference type="EMBL" id="BAF86132.1"/>
    </source>
</evidence>
<dbReference type="GO" id="GO:0030288">
    <property type="term" value="C:outer membrane-bounded periplasmic space"/>
    <property type="evidence" value="ECO:0007669"/>
    <property type="project" value="TreeGrafter"/>
</dbReference>
<dbReference type="EMBL" id="AP009384">
    <property type="protein sequence ID" value="BAF86132.1"/>
    <property type="molecule type" value="Genomic_DNA"/>
</dbReference>
<protein>
    <submittedName>
        <fullName evidence="5">Putative ABC transporter solute-binding protein</fullName>
    </submittedName>
</protein>
<keyword evidence="3" id="KW-0732">Signal</keyword>
<dbReference type="PANTHER" id="PTHR30290:SF64">
    <property type="entry name" value="ABC TRANSPORTER PERIPLASMIC BINDING PROTEIN"/>
    <property type="match status" value="1"/>
</dbReference>
<dbReference type="InterPro" id="IPR030678">
    <property type="entry name" value="Peptide/Ni-bd"/>
</dbReference>
<dbReference type="RefSeq" id="WP_012168665.1">
    <property type="nucleotide sequence ID" value="NC_009937.1"/>
</dbReference>
<reference evidence="5 6" key="5">
    <citation type="journal article" date="2010" name="Appl. Environ. Microbiol.">
        <title>phrR-like gene praR of Azorhizobium caulinodans ORS571 is essential for symbiosis with Sesbania rostrata and is involved in expression of reb genes.</title>
        <authorList>
            <person name="Akiba N."/>
            <person name="Aono T."/>
            <person name="Toyazaki H."/>
            <person name="Sato S."/>
            <person name="Oyaizu H."/>
        </authorList>
    </citation>
    <scope>NUCLEOTIDE SEQUENCE [LARGE SCALE GENOMIC DNA]</scope>
    <source>
        <strain evidence="6">ATCC 43989 / DSM 5975 / JCM 20966 / LMG 6465 / NBRC 14845 / NCIMB 13405 / ORS 571</strain>
    </source>
</reference>
<dbReference type="InterPro" id="IPR006311">
    <property type="entry name" value="TAT_signal"/>
</dbReference>
<evidence type="ECO:0000256" key="2">
    <source>
        <dbReference type="ARBA" id="ARBA00005695"/>
    </source>
</evidence>
<comment type="similarity">
    <text evidence="2">Belongs to the bacterial solute-binding protein 5 family.</text>
</comment>
<dbReference type="Proteomes" id="UP000000270">
    <property type="component" value="Chromosome"/>
</dbReference>
<dbReference type="GO" id="GO:0043190">
    <property type="term" value="C:ATP-binding cassette (ABC) transporter complex"/>
    <property type="evidence" value="ECO:0007669"/>
    <property type="project" value="InterPro"/>
</dbReference>
<proteinExistence type="inferred from homology"/>
<dbReference type="PROSITE" id="PS51318">
    <property type="entry name" value="TAT"/>
    <property type="match status" value="1"/>
</dbReference>
<sequence length="649" mass="72043">MSAGTDRRTLLRLAAAGGAAAFLPGLGAGRARAQTPPPAPASEGGAAAPAVERHGLSSFGELKYPKDFKNFDYVFPGAPKGGTFSQIGPTAAYNQSFQTFNSLNGYILRGDGAQGIALIFDSLMVRASDEPDAVYGLVASSVSISDDGRTYRFRLRPEARFHDGTPLTAEDVAFSLNTLKAQGHPLIRQALREFTGAEAEDKGTVVLSFTAQRPRDVPSYAATLPIFSKAYYGKHKFEETTLDPPLGSGPYKVGRFEVGRFIEYLRVADYWAADLPVNRGRHNFDVLRFEYFRDREVGFEAFKARAYLFREEFTSRAWATQYDFPALKTGRVKREVLPDETPSGAQGWFFNTRRAKFLDPRVREAIALAFDFEWTNKNLMFGQYERTWSFFQNSDLMAKGLPSPAEEKLLAPFRDALPAEVFGEPYVPPVSDGSGQDRALLRRAAALLKDAGYTIQQGRLVDGKGTALTIEFLDDDGAFERHTSRFIANLKLLGIEASFRIVDPAQYQARLKDFDFDMVVRRYSVSLNPGDELRAYFGSEAARLPGSNNLSGISDKVVDALIADAIAAQTRADLVTACRALDRVLRAGRYWVPQWNKASFWIAYWDVFDRPAVKPKYDRGTPDTWWWRKGIADPPPVVEPGPASPQKDG</sequence>
<dbReference type="GO" id="GO:1904680">
    <property type="term" value="F:peptide transmembrane transporter activity"/>
    <property type="evidence" value="ECO:0007669"/>
    <property type="project" value="TreeGrafter"/>
</dbReference>
<dbReference type="PIRSF" id="PIRSF002741">
    <property type="entry name" value="MppA"/>
    <property type="match status" value="1"/>
</dbReference>
<dbReference type="InterPro" id="IPR000914">
    <property type="entry name" value="SBP_5_dom"/>
</dbReference>
<dbReference type="CDD" id="cd08497">
    <property type="entry name" value="MbnE-like"/>
    <property type="match status" value="1"/>
</dbReference>
<reference evidence="5 6" key="6">
    <citation type="journal article" date="2011" name="Appl. Environ. Microbiol.">
        <title>Involvement of the azorhizobial chromosome partition gene (parA) in the onset of bacteroid differentiation during Sesbania rostrata stem nodule development.</title>
        <authorList>
            <person name="Liu CT."/>
            <person name="Lee KB."/>
            <person name="Wang YS."/>
            <person name="Peng MH."/>
            <person name="Lee KT."/>
            <person name="Suzuki S."/>
            <person name="Suzuki T."/>
            <person name="Oyaizu H."/>
        </authorList>
    </citation>
    <scope>NUCLEOTIDE SEQUENCE [LARGE SCALE GENOMIC DNA]</scope>
    <source>
        <strain evidence="6">ATCC 43989 / DSM 5975 / JCM 20966 / LMG 6465 / NBRC 14845 / NCIMB 13405 / ORS 571</strain>
    </source>
</reference>
<dbReference type="eggNOG" id="COG4166">
    <property type="taxonomic scope" value="Bacteria"/>
</dbReference>
<keyword evidence="6" id="KW-1185">Reference proteome</keyword>
<reference evidence="6" key="2">
    <citation type="submission" date="2007-04" db="EMBL/GenBank/DDBJ databases">
        <title>Complete genome sequence of the nitrogen-fixing bacterium Azorhizobium caulinodans ORS571.</title>
        <authorList>
            <person name="Lee K.B."/>
            <person name="Backer P.D."/>
            <person name="Aono T."/>
            <person name="Liu C.T."/>
            <person name="Suzuki S."/>
            <person name="Suzuki T."/>
            <person name="Kaneko T."/>
            <person name="Yamada M."/>
            <person name="Tabata S."/>
            <person name="Kupfer D.M."/>
            <person name="Najar F.Z."/>
            <person name="Wiley G.B."/>
            <person name="Roe B."/>
            <person name="Binnewies T."/>
            <person name="Ussery D."/>
            <person name="Vereecke D."/>
            <person name="Gevers D."/>
            <person name="Holsters M."/>
            <person name="Oyaizu H."/>
        </authorList>
    </citation>
    <scope>NUCLEOTIDE SEQUENCE [LARGE SCALE GENOMIC DNA]</scope>
    <source>
        <strain evidence="6">ATCC 43989 / DSM 5975 / JCM 20966 / LMG 6465 / NBRC 14845 / NCIMB 13405 / ORS 571</strain>
    </source>
</reference>
<reference evidence="5 6" key="3">
    <citation type="journal article" date="2008" name="BMC Genomics">
        <title>The genome of the versatile nitrogen fixer Azorhizobium caulinodans ORS571.</title>
        <authorList>
            <person name="Lee KB."/>
            <person name="Backer P.D."/>
            <person name="Aono T."/>
            <person name="Liu CT."/>
            <person name="Suzuki S."/>
            <person name="Suzuki T."/>
            <person name="Kaneko T."/>
            <person name="Yamada M."/>
            <person name="Tabata S."/>
            <person name="Kupfer D.M."/>
            <person name="Najar F.Z."/>
            <person name="Wiley G.B."/>
            <person name="Roe B."/>
            <person name="Binnewies T.T."/>
            <person name="Ussery D.W."/>
            <person name="D'Haeze W."/>
            <person name="Herder J.D."/>
            <person name="Gevers D."/>
            <person name="Vereecke D."/>
            <person name="Holsters M."/>
            <person name="Oyaizu H."/>
        </authorList>
    </citation>
    <scope>NUCLEOTIDE SEQUENCE [LARGE SCALE GENOMIC DNA]</scope>
    <source>
        <strain evidence="6">ATCC 43989 / DSM 5975 / JCM 20966 / LMG 6465 / NBRC 14845 / NCIMB 13405 / ORS 571</strain>
    </source>
</reference>
<evidence type="ECO:0000256" key="1">
    <source>
        <dbReference type="ARBA" id="ARBA00004418"/>
    </source>
</evidence>
<accession>A8IGU0</accession>
<dbReference type="KEGG" id="azc:AZC_0134"/>
<name>A8IGU0_AZOC5</name>
<evidence type="ECO:0000256" key="3">
    <source>
        <dbReference type="ARBA" id="ARBA00022729"/>
    </source>
</evidence>
<dbReference type="SUPFAM" id="SSF53850">
    <property type="entry name" value="Periplasmic binding protein-like II"/>
    <property type="match status" value="1"/>
</dbReference>
<reference evidence="5 6" key="4">
    <citation type="journal article" date="2009" name="Appl. Environ. Microbiol.">
        <title>Comparative genome-wide transcriptional profiling of Azorhizobium caulinodans ORS571 grown under free-living and symbiotic conditions.</title>
        <authorList>
            <person name="Tsukada S."/>
            <person name="Aono T."/>
            <person name="Akiba N."/>
            <person name="Lee KB."/>
            <person name="Liu CT."/>
            <person name="Toyazaki H."/>
            <person name="Oyaizu H."/>
        </authorList>
    </citation>
    <scope>NUCLEOTIDE SEQUENCE [LARGE SCALE GENOMIC DNA]</scope>
    <source>
        <strain evidence="6">ATCC 43989 / DSM 5975 / JCM 20966 / LMG 6465 / NBRC 14845 / NCIMB 13405 / ORS 571</strain>
    </source>
</reference>
<dbReference type="InterPro" id="IPR039424">
    <property type="entry name" value="SBP_5"/>
</dbReference>
<dbReference type="STRING" id="438753.AZC_0134"/>
<dbReference type="Gene3D" id="3.40.190.10">
    <property type="entry name" value="Periplasmic binding protein-like II"/>
    <property type="match status" value="1"/>
</dbReference>
<comment type="subcellular location">
    <subcellularLocation>
        <location evidence="1">Periplasm</location>
    </subcellularLocation>
</comment>
<dbReference type="Pfam" id="PF00496">
    <property type="entry name" value="SBP_bac_5"/>
    <property type="match status" value="1"/>
</dbReference>
<reference evidence="5 6" key="1">
    <citation type="journal article" date="2007" name="Appl. Environ. Microbiol.">
        <title>Rhizobial factors required for stem nodule maturation and maintenance in Sesbania rostrata-Azorhizobium caulinodans ORS571 symbiosis.</title>
        <authorList>
            <person name="Suzuki S."/>
            <person name="Aono T."/>
            <person name="Lee KB."/>
            <person name="Suzuki T."/>
            <person name="Liu CT."/>
            <person name="Miwa H."/>
            <person name="Wakao S."/>
            <person name="Iki T."/>
            <person name="Oyaizu H."/>
        </authorList>
    </citation>
    <scope>NUCLEOTIDE SEQUENCE [LARGE SCALE GENOMIC DNA]</scope>
    <source>
        <strain evidence="6">ATCC 43989 / DSM 5975 / JCM 20966 / LMG 6465 / NBRC 14845 / NCIMB 13405 / ORS 571</strain>
    </source>
</reference>
<dbReference type="GO" id="GO:0015833">
    <property type="term" value="P:peptide transport"/>
    <property type="evidence" value="ECO:0007669"/>
    <property type="project" value="TreeGrafter"/>
</dbReference>
<dbReference type="PANTHER" id="PTHR30290">
    <property type="entry name" value="PERIPLASMIC BINDING COMPONENT OF ABC TRANSPORTER"/>
    <property type="match status" value="1"/>
</dbReference>
<organism evidence="5 6">
    <name type="scientific">Azorhizobium caulinodans (strain ATCC 43989 / DSM 5975 / JCM 20966 / LMG 6465 / NBRC 14845 / NCIMB 13405 / ORS 571)</name>
    <dbReference type="NCBI Taxonomy" id="438753"/>
    <lineage>
        <taxon>Bacteria</taxon>
        <taxon>Pseudomonadati</taxon>
        <taxon>Pseudomonadota</taxon>
        <taxon>Alphaproteobacteria</taxon>
        <taxon>Hyphomicrobiales</taxon>
        <taxon>Xanthobacteraceae</taxon>
        <taxon>Azorhizobium</taxon>
    </lineage>
</organism>